<comment type="subcellular location">
    <subcellularLocation>
        <location evidence="8">Mitochondrion</location>
    </subcellularLocation>
    <subcellularLocation>
        <location evidence="8">Cytoplasm</location>
    </subcellularLocation>
</comment>
<dbReference type="PIRSF" id="PIRSF005700">
    <property type="entry name" value="PepC"/>
    <property type="match status" value="1"/>
</dbReference>
<dbReference type="FunFam" id="3.90.70.10:FF:000021">
    <property type="entry name" value="Bleomycin hydrolase"/>
    <property type="match status" value="1"/>
</dbReference>
<dbReference type="GO" id="GO:0043418">
    <property type="term" value="P:homocysteine catabolic process"/>
    <property type="evidence" value="ECO:0007669"/>
    <property type="project" value="TreeGrafter"/>
</dbReference>
<evidence type="ECO:0000256" key="6">
    <source>
        <dbReference type="ARBA" id="ARBA00025347"/>
    </source>
</evidence>
<dbReference type="InterPro" id="IPR038765">
    <property type="entry name" value="Papain-like_cys_pep_sf"/>
</dbReference>
<evidence type="ECO:0000313" key="10">
    <source>
        <dbReference type="EMBL" id="CDP37591.1"/>
    </source>
</evidence>
<evidence type="ECO:0000256" key="7">
    <source>
        <dbReference type="ARBA" id="ARBA00026080"/>
    </source>
</evidence>
<comment type="function">
    <text evidence="6">The normal physiological role of the enzyme is unknown, but it is not essential for the viability of yeast cells. Has aminopeptidase activity, shortening substrate peptides sequentially by 1 amino acid. Has bleomycin hydrolase activity, which can protect the cell from the toxic effects of bleomycin. Has homocysteine-thiolactonase activity, protecting the cell against homocysteine toxicity. Acts as a repressor in the GAL4 regulatory system, but this does not require either the peptidase or nucleic acid-binding activities.</text>
</comment>
<comment type="subunit">
    <text evidence="7">Homohexamer. Binds to nucleic acids. Binds single-stranded DNA and RNA with higher affinity than double-stranded DNA.</text>
</comment>
<evidence type="ECO:0000256" key="5">
    <source>
        <dbReference type="ARBA" id="ARBA00022807"/>
    </source>
</evidence>
<dbReference type="Pfam" id="PF03051">
    <property type="entry name" value="Peptidase_C1_2"/>
    <property type="match status" value="1"/>
</dbReference>
<comment type="catalytic activity">
    <reaction evidence="1 8">
        <text>Inactivates bleomycin B2 (a cytotoxic glycometallopeptide) by hydrolysis of a carboxyamide bond of beta-aminoalanine, but also shows general aminopeptidase activity. The specificity varies somewhat with source, but amino acid arylamides of Met, Leu and Ala are preferred.</text>
        <dbReference type="EC" id="3.4.22.40"/>
    </reaction>
</comment>
<sequence length="501" mass="56325">MGSGQSKEVVHEAPVYREKVRTVPVQQVNSTGTEELTDRLAKYLNMEGVTVSGSANPVTPQNLGRWQNELLANPKNQFAQAAVSNNDISQLILKRDPFVADGVHVFSDKVNLEGSPVTNQRSSGRCWLFASTNVFRTYVMRKYNIDSLELSQAYLFFYDKLEKAHHFLQNAIDTADVPLDDRLVQALFNDPTSDGGQWDMVVNLVNKYGVVPQSLYPDSYHAKNSSRLNYVVVHKLREFALVLRKLASSSSTSAASISSVKEKFVREIHSILVLALGTPPSPTEQFTWEYYDKNGKFHSLTTTPVDFFNKSVGFNANEHFSLINDPRHSYKALYTVDKLGNVHNARPIEYVNATSEVLKQAAIKAIQNNEPVFFGSDVGKFSDSNTGVMDTEAWDYELAFDTKLGLNKAERLQVGDSAMTHAMVLTAVHLVDGRPVKWKVENSWGEGAGDKGYFIMTDKWFDEYVFQVVTSPKYVEKEYVDIYKSKEYHVLPLWDPLGALA</sequence>
<keyword evidence="3 8" id="KW-0645">Protease</keyword>
<dbReference type="GO" id="GO:0009636">
    <property type="term" value="P:response to toxic substance"/>
    <property type="evidence" value="ECO:0007669"/>
    <property type="project" value="TreeGrafter"/>
</dbReference>
<keyword evidence="8" id="KW-0496">Mitochondrion</keyword>
<dbReference type="GO" id="GO:0006508">
    <property type="term" value="P:proteolysis"/>
    <property type="evidence" value="ECO:0007669"/>
    <property type="project" value="UniProtKB-KW"/>
</dbReference>
<evidence type="ECO:0000256" key="4">
    <source>
        <dbReference type="ARBA" id="ARBA00022801"/>
    </source>
</evidence>
<organism evidence="10">
    <name type="scientific">Blastobotrys adeninivorans</name>
    <name type="common">Yeast</name>
    <name type="synonym">Arxula adeninivorans</name>
    <dbReference type="NCBI Taxonomy" id="409370"/>
    <lineage>
        <taxon>Eukaryota</taxon>
        <taxon>Fungi</taxon>
        <taxon>Dikarya</taxon>
        <taxon>Ascomycota</taxon>
        <taxon>Saccharomycotina</taxon>
        <taxon>Dipodascomycetes</taxon>
        <taxon>Dipodascales</taxon>
        <taxon>Trichomonascaceae</taxon>
        <taxon>Blastobotrys</taxon>
    </lineage>
</organism>
<dbReference type="EC" id="3.4.22.40" evidence="8"/>
<reference evidence="10" key="1">
    <citation type="submission" date="2014-02" db="EMBL/GenBank/DDBJ databases">
        <authorList>
            <person name="Genoscope - CEA"/>
        </authorList>
    </citation>
    <scope>NUCLEOTIDE SEQUENCE</scope>
    <source>
        <strain evidence="10">LS3</strain>
    </source>
</reference>
<keyword evidence="2 8" id="KW-0963">Cytoplasm</keyword>
<feature type="active site" evidence="9">
    <location>
        <position position="126"/>
    </location>
</feature>
<comment type="similarity">
    <text evidence="8">Belongs to the peptidase C1 family.</text>
</comment>
<evidence type="ECO:0000256" key="1">
    <source>
        <dbReference type="ARBA" id="ARBA00000423"/>
    </source>
</evidence>
<name>A0A060TEG4_BLAAD</name>
<proteinExistence type="inferred from homology"/>
<keyword evidence="5 8" id="KW-0788">Thiol protease</keyword>
<dbReference type="PANTHER" id="PTHR10363">
    <property type="entry name" value="BLEOMYCIN HYDROLASE"/>
    <property type="match status" value="1"/>
</dbReference>
<dbReference type="PANTHER" id="PTHR10363:SF2">
    <property type="entry name" value="BLEOMYCIN HYDROLASE"/>
    <property type="match status" value="1"/>
</dbReference>
<dbReference type="InterPro" id="IPR004134">
    <property type="entry name" value="Peptidase_C1B"/>
</dbReference>
<dbReference type="CDD" id="cd00585">
    <property type="entry name" value="Peptidase_C1B"/>
    <property type="match status" value="1"/>
</dbReference>
<dbReference type="EMBL" id="HG937694">
    <property type="protein sequence ID" value="CDP37591.1"/>
    <property type="molecule type" value="Genomic_DNA"/>
</dbReference>
<comment type="function">
    <text evidence="8">Has aminopeptidase activity, shortening substrate peptides sequentially by 1 amino acid. Has bleomycin hydrolase activity, which can protect the cell from the toxic effects of bleomycin. Has homocysteine-thiolactonase activity, protecting the cell against homocysteine toxicity.</text>
</comment>
<protein>
    <recommendedName>
        <fullName evidence="8">Cysteine proteinase 1, mitochondrial</fullName>
        <ecNumber evidence="8">3.4.22.40</ecNumber>
    </recommendedName>
</protein>
<dbReference type="MEROPS" id="C01.085"/>
<reference evidence="10" key="2">
    <citation type="submission" date="2014-06" db="EMBL/GenBank/DDBJ databases">
        <title>The complete genome of Blastobotrys (Arxula) adeninivorans LS3 - a yeast of biotechnological interest.</title>
        <authorList>
            <person name="Kunze G."/>
            <person name="Gaillardin C."/>
            <person name="Czernicka M."/>
            <person name="Durrens P."/>
            <person name="Martin T."/>
            <person name="Boer E."/>
            <person name="Gabaldon T."/>
            <person name="Cruz J."/>
            <person name="Talla E."/>
            <person name="Marck C."/>
            <person name="Goffeau A."/>
            <person name="Barbe V."/>
            <person name="Baret P."/>
            <person name="Baronian K."/>
            <person name="Beier S."/>
            <person name="Bleykasten C."/>
            <person name="Bode R."/>
            <person name="Casaregola S."/>
            <person name="Despons L."/>
            <person name="Fairhead C."/>
            <person name="Giersberg M."/>
            <person name="Gierski P."/>
            <person name="Hahnel U."/>
            <person name="Hartmann A."/>
            <person name="Jankowska D."/>
            <person name="Jubin C."/>
            <person name="Jung P."/>
            <person name="Lafontaine I."/>
            <person name="Leh-Louis V."/>
            <person name="Lemaire M."/>
            <person name="Marcet-Houben M."/>
            <person name="Mascher M."/>
            <person name="Morel G."/>
            <person name="Richard G.-F."/>
            <person name="Riechen J."/>
            <person name="Sacerdot C."/>
            <person name="Sarkar A."/>
            <person name="Savel G."/>
            <person name="Schacherer J."/>
            <person name="Sherman D."/>
            <person name="Straub M.-L."/>
            <person name="Stein N."/>
            <person name="Thierry A."/>
            <person name="Trautwein-Schult A."/>
            <person name="Westhof E."/>
            <person name="Worch S."/>
            <person name="Dujon B."/>
            <person name="Souciet J.-L."/>
            <person name="Wincker P."/>
            <person name="Scholz U."/>
            <person name="Neuveglise N."/>
        </authorList>
    </citation>
    <scope>NUCLEOTIDE SEQUENCE</scope>
    <source>
        <strain evidence="10">LS3</strain>
    </source>
</reference>
<dbReference type="InterPro" id="IPR000169">
    <property type="entry name" value="Pept_cys_AS"/>
</dbReference>
<dbReference type="PhylomeDB" id="A0A060TEG4"/>
<evidence type="ECO:0000256" key="3">
    <source>
        <dbReference type="ARBA" id="ARBA00022670"/>
    </source>
</evidence>
<dbReference type="AlphaFoldDB" id="A0A060TEG4"/>
<dbReference type="PROSITE" id="PS00139">
    <property type="entry name" value="THIOL_PROTEASE_CYS"/>
    <property type="match status" value="1"/>
</dbReference>
<dbReference type="GO" id="GO:0004197">
    <property type="term" value="F:cysteine-type endopeptidase activity"/>
    <property type="evidence" value="ECO:0007669"/>
    <property type="project" value="UniProtKB-EC"/>
</dbReference>
<dbReference type="Gene3D" id="3.90.70.10">
    <property type="entry name" value="Cysteine proteinases"/>
    <property type="match status" value="1"/>
</dbReference>
<feature type="active site" evidence="9">
    <location>
        <position position="421"/>
    </location>
</feature>
<evidence type="ECO:0000256" key="8">
    <source>
        <dbReference type="PIRNR" id="PIRNR005700"/>
    </source>
</evidence>
<keyword evidence="4 8" id="KW-0378">Hydrolase</keyword>
<feature type="active site" evidence="9">
    <location>
        <position position="442"/>
    </location>
</feature>
<dbReference type="GO" id="GO:0005739">
    <property type="term" value="C:mitochondrion"/>
    <property type="evidence" value="ECO:0007669"/>
    <property type="project" value="UniProtKB-SubCell"/>
</dbReference>
<evidence type="ECO:0000256" key="2">
    <source>
        <dbReference type="ARBA" id="ARBA00022490"/>
    </source>
</evidence>
<dbReference type="GO" id="GO:0070005">
    <property type="term" value="F:cysteine-type aminopeptidase activity"/>
    <property type="evidence" value="ECO:0007669"/>
    <property type="project" value="InterPro"/>
</dbReference>
<accession>A0A060TEG4</accession>
<evidence type="ECO:0000256" key="9">
    <source>
        <dbReference type="PIRSR" id="PIRSR005700-1"/>
    </source>
</evidence>
<dbReference type="SUPFAM" id="SSF54001">
    <property type="entry name" value="Cysteine proteinases"/>
    <property type="match status" value="1"/>
</dbReference>
<gene>
    <name evidence="10" type="ORF">GNLVRS02_ARAD1D14938g</name>
</gene>